<dbReference type="EMBL" id="AP021876">
    <property type="protein sequence ID" value="BBO85600.1"/>
    <property type="molecule type" value="Genomic_DNA"/>
</dbReference>
<name>A0A5K7ZZS7_9BACT</name>
<dbReference type="RefSeq" id="WP_155325146.1">
    <property type="nucleotide sequence ID" value="NZ_AP021876.1"/>
</dbReference>
<proteinExistence type="predicted"/>
<dbReference type="Proteomes" id="UP000425960">
    <property type="component" value="Chromosome"/>
</dbReference>
<protein>
    <recommendedName>
        <fullName evidence="3">DUF1232 domain-containing protein</fullName>
    </recommendedName>
</protein>
<accession>A0A5K7ZZS7</accession>
<dbReference type="AlphaFoldDB" id="A0A5K7ZZS7"/>
<evidence type="ECO:0000313" key="2">
    <source>
        <dbReference type="Proteomes" id="UP000425960"/>
    </source>
</evidence>
<evidence type="ECO:0000313" key="1">
    <source>
        <dbReference type="EMBL" id="BBO85600.1"/>
    </source>
</evidence>
<dbReference type="KEGG" id="dov:DSCO28_61660"/>
<gene>
    <name evidence="1" type="ORF">DSCO28_61660</name>
</gene>
<organism evidence="1 2">
    <name type="scientific">Desulfosarcina ovata subsp. sediminis</name>
    <dbReference type="NCBI Taxonomy" id="885957"/>
    <lineage>
        <taxon>Bacteria</taxon>
        <taxon>Pseudomonadati</taxon>
        <taxon>Thermodesulfobacteriota</taxon>
        <taxon>Desulfobacteria</taxon>
        <taxon>Desulfobacterales</taxon>
        <taxon>Desulfosarcinaceae</taxon>
        <taxon>Desulfosarcina</taxon>
    </lineage>
</organism>
<sequence>MADLFPEGLTKKEFDLLNRCSNEISDTPLDDLLKQAARHLEKVRCAHTENLFVNFKLARHIYQTFQRVTDEWENIPSHGKPWLKGMIRYFTLSSDLECDFTSPIGFDDDVEIMNACLRLAGREDLCIDPEDFDDV</sequence>
<evidence type="ECO:0008006" key="3">
    <source>
        <dbReference type="Google" id="ProtNLM"/>
    </source>
</evidence>
<reference evidence="1 2" key="1">
    <citation type="submission" date="2019-11" db="EMBL/GenBank/DDBJ databases">
        <title>Comparative genomics of hydrocarbon-degrading Desulfosarcina strains.</title>
        <authorList>
            <person name="Watanabe M."/>
            <person name="Kojima H."/>
            <person name="Fukui M."/>
        </authorList>
    </citation>
    <scope>NUCLEOTIDE SEQUENCE [LARGE SCALE GENOMIC DNA]</scope>
    <source>
        <strain evidence="1 2">28bB2T</strain>
    </source>
</reference>